<organism evidence="1 2">
    <name type="scientific">Rhodopirellula baltica WH47</name>
    <dbReference type="NCBI Taxonomy" id="991778"/>
    <lineage>
        <taxon>Bacteria</taxon>
        <taxon>Pseudomonadati</taxon>
        <taxon>Planctomycetota</taxon>
        <taxon>Planctomycetia</taxon>
        <taxon>Pirellulales</taxon>
        <taxon>Pirellulaceae</taxon>
        <taxon>Rhodopirellula</taxon>
    </lineage>
</organism>
<protein>
    <submittedName>
        <fullName evidence="1">Uncharacterized protein</fullName>
    </submittedName>
</protein>
<sequence>MQFCYYLFLLNDYKAAEKYLRILSDAYPDDAEIIENYAVVLSRLKKNWPEVVRLLRRVIELQPGSINAWDGLTNALRMSGDLEAAVEAGTNALRMKDEATTAPENWQLPSIDPKQYDEDRGGTDVIAFSLFGKKPRYLRGALRNLLLAPDLFPGWQVRFYLDESVPASFVQTLSMQKAEIMEMPSGQSLRQKLGWRFAVANDSGVRRFVVRDVDSVLSYREARAVEDWLQSDRWFHVMRDWWTHTELILAGMWGGRAGVLPNLTEALENYQPKAKETPNIDQWFLREKAWGYVRQSCKMHDRLFSLDGTSQWPTESPGDSIHVGQDEFTANREYQERQLGPWFEVVPS</sequence>
<dbReference type="SUPFAM" id="SSF48452">
    <property type="entry name" value="TPR-like"/>
    <property type="match status" value="1"/>
</dbReference>
<dbReference type="EMBL" id="AFAR01000141">
    <property type="protein sequence ID" value="EGF27472.1"/>
    <property type="molecule type" value="Genomic_DNA"/>
</dbReference>
<gene>
    <name evidence="1" type="ORF">RBWH47_03550</name>
</gene>
<dbReference type="AlphaFoldDB" id="F2AS86"/>
<accession>F2AS86</accession>
<comment type="caution">
    <text evidence="1">The sequence shown here is derived from an EMBL/GenBank/DDBJ whole genome shotgun (WGS) entry which is preliminary data.</text>
</comment>
<dbReference type="Proteomes" id="UP000006222">
    <property type="component" value="Unassembled WGS sequence"/>
</dbReference>
<dbReference type="PATRIC" id="fig|991778.3.peg.2739"/>
<dbReference type="InterPro" id="IPR011990">
    <property type="entry name" value="TPR-like_helical_dom_sf"/>
</dbReference>
<evidence type="ECO:0000313" key="2">
    <source>
        <dbReference type="Proteomes" id="UP000006222"/>
    </source>
</evidence>
<proteinExistence type="predicted"/>
<dbReference type="Gene3D" id="1.25.40.10">
    <property type="entry name" value="Tetratricopeptide repeat domain"/>
    <property type="match status" value="1"/>
</dbReference>
<evidence type="ECO:0000313" key="1">
    <source>
        <dbReference type="EMBL" id="EGF27472.1"/>
    </source>
</evidence>
<reference evidence="1 2" key="1">
    <citation type="journal article" date="2013" name="Mar. Genomics">
        <title>Expression of sulfatases in Rhodopirellula baltica and the diversity of sulfatases in the genus Rhodopirellula.</title>
        <authorList>
            <person name="Wegner C.E."/>
            <person name="Richter-Heitmann T."/>
            <person name="Klindworth A."/>
            <person name="Klockow C."/>
            <person name="Richter M."/>
            <person name="Achstetter T."/>
            <person name="Glockner F.O."/>
            <person name="Harder J."/>
        </authorList>
    </citation>
    <scope>NUCLEOTIDE SEQUENCE [LARGE SCALE GENOMIC DNA]</scope>
    <source>
        <strain evidence="1 2">WH47</strain>
    </source>
</reference>
<name>F2AS86_RHOBT</name>